<name>A0A914Z6T0_9BILA</name>
<dbReference type="Gene3D" id="3.90.70.10">
    <property type="entry name" value="Cysteine proteinases"/>
    <property type="match status" value="1"/>
</dbReference>
<dbReference type="AlphaFoldDB" id="A0A914Z6T0"/>
<reference evidence="7" key="1">
    <citation type="submission" date="2022-11" db="UniProtKB">
        <authorList>
            <consortium name="WormBaseParasite"/>
        </authorList>
    </citation>
    <scope>IDENTIFICATION</scope>
</reference>
<evidence type="ECO:0000313" key="7">
    <source>
        <dbReference type="WBParaSite" id="PSU_v2.g7615.t1"/>
    </source>
</evidence>
<dbReference type="InterPro" id="IPR013128">
    <property type="entry name" value="Peptidase_C1A"/>
</dbReference>
<evidence type="ECO:0000259" key="5">
    <source>
        <dbReference type="SMART" id="SM00645"/>
    </source>
</evidence>
<protein>
    <submittedName>
        <fullName evidence="7">Peptidase C1A papain C-terminal domain-containing protein</fullName>
    </submittedName>
</protein>
<keyword evidence="3" id="KW-0378">Hydrolase</keyword>
<dbReference type="Proteomes" id="UP000887577">
    <property type="component" value="Unplaced"/>
</dbReference>
<dbReference type="Pfam" id="PF00112">
    <property type="entry name" value="Peptidase_C1"/>
    <property type="match status" value="1"/>
</dbReference>
<feature type="domain" description="Peptidase C1A papain C-terminal" evidence="5">
    <location>
        <begin position="53"/>
        <end position="126"/>
    </location>
</feature>
<proteinExistence type="inferred from homology"/>
<keyword evidence="6" id="KW-1185">Reference proteome</keyword>
<dbReference type="PANTHER" id="PTHR12411">
    <property type="entry name" value="CYSTEINE PROTEASE FAMILY C1-RELATED"/>
    <property type="match status" value="1"/>
</dbReference>
<dbReference type="GO" id="GO:0006508">
    <property type="term" value="P:proteolysis"/>
    <property type="evidence" value="ECO:0007669"/>
    <property type="project" value="UniProtKB-KW"/>
</dbReference>
<keyword evidence="4" id="KW-0788">Thiol protease</keyword>
<dbReference type="InterPro" id="IPR039417">
    <property type="entry name" value="Peptidase_C1A_papain-like"/>
</dbReference>
<evidence type="ECO:0000256" key="3">
    <source>
        <dbReference type="ARBA" id="ARBA00022801"/>
    </source>
</evidence>
<evidence type="ECO:0000256" key="4">
    <source>
        <dbReference type="ARBA" id="ARBA00022807"/>
    </source>
</evidence>
<comment type="similarity">
    <text evidence="1">Belongs to the peptidase C1 family.</text>
</comment>
<dbReference type="CDD" id="cd02248">
    <property type="entry name" value="Peptidase_C1A"/>
    <property type="match status" value="1"/>
</dbReference>
<dbReference type="WBParaSite" id="PSU_v2.g7615.t1">
    <property type="protein sequence ID" value="PSU_v2.g7615.t1"/>
    <property type="gene ID" value="PSU_v2.g7615"/>
</dbReference>
<keyword evidence="2" id="KW-0645">Protease</keyword>
<evidence type="ECO:0000313" key="6">
    <source>
        <dbReference type="Proteomes" id="UP000887577"/>
    </source>
</evidence>
<sequence length="126" mass="14264">MSDQELKERLMSYQDFERDVKLGIESSLTEDKNGDVIFDKLSSSSSSSPWKGRPAFLDWRTKGKVTRVKDQGQCGSCWAFSVTAAVESQIAIKRNELIELSEQQLIDCDSDNRGCSGGYRPWAFRE</sequence>
<dbReference type="PROSITE" id="PS00139">
    <property type="entry name" value="THIOL_PROTEASE_CYS"/>
    <property type="match status" value="1"/>
</dbReference>
<organism evidence="6 7">
    <name type="scientific">Panagrolaimus superbus</name>
    <dbReference type="NCBI Taxonomy" id="310955"/>
    <lineage>
        <taxon>Eukaryota</taxon>
        <taxon>Metazoa</taxon>
        <taxon>Ecdysozoa</taxon>
        <taxon>Nematoda</taxon>
        <taxon>Chromadorea</taxon>
        <taxon>Rhabditida</taxon>
        <taxon>Tylenchina</taxon>
        <taxon>Panagrolaimomorpha</taxon>
        <taxon>Panagrolaimoidea</taxon>
        <taxon>Panagrolaimidae</taxon>
        <taxon>Panagrolaimus</taxon>
    </lineage>
</organism>
<evidence type="ECO:0000256" key="1">
    <source>
        <dbReference type="ARBA" id="ARBA00008455"/>
    </source>
</evidence>
<accession>A0A914Z6T0</accession>
<evidence type="ECO:0000256" key="2">
    <source>
        <dbReference type="ARBA" id="ARBA00022670"/>
    </source>
</evidence>
<dbReference type="SMART" id="SM00645">
    <property type="entry name" value="Pept_C1"/>
    <property type="match status" value="1"/>
</dbReference>
<dbReference type="InterPro" id="IPR038765">
    <property type="entry name" value="Papain-like_cys_pep_sf"/>
</dbReference>
<dbReference type="InterPro" id="IPR000668">
    <property type="entry name" value="Peptidase_C1A_C"/>
</dbReference>
<dbReference type="InterPro" id="IPR000169">
    <property type="entry name" value="Pept_cys_AS"/>
</dbReference>
<dbReference type="GO" id="GO:0008234">
    <property type="term" value="F:cysteine-type peptidase activity"/>
    <property type="evidence" value="ECO:0007669"/>
    <property type="project" value="UniProtKB-KW"/>
</dbReference>
<dbReference type="SUPFAM" id="SSF54001">
    <property type="entry name" value="Cysteine proteinases"/>
    <property type="match status" value="1"/>
</dbReference>